<reference evidence="8 9" key="1">
    <citation type="journal article" date="2021" name="Sci. Rep.">
        <title>The distribution of antibiotic resistance genes in chicken gut microbiota commensals.</title>
        <authorList>
            <person name="Juricova H."/>
            <person name="Matiasovicova J."/>
            <person name="Kubasova T."/>
            <person name="Cejkova D."/>
            <person name="Rychlik I."/>
        </authorList>
    </citation>
    <scope>NUCLEOTIDE SEQUENCE [LARGE SCALE GENOMIC DNA]</scope>
    <source>
        <strain evidence="8 9">An435</strain>
    </source>
</reference>
<accession>A0ABS2FDK2</accession>
<keyword evidence="9" id="KW-1185">Reference proteome</keyword>
<feature type="binding site" evidence="7">
    <location>
        <position position="16"/>
    </location>
    <ligand>
        <name>Mg(2+)</name>
        <dbReference type="ChEBI" id="CHEBI:18420"/>
    </ligand>
</feature>
<keyword evidence="2 7" id="KW-0808">Transferase</keyword>
<dbReference type="InterPro" id="IPR031322">
    <property type="entry name" value="Shikimate/glucono_kinase"/>
</dbReference>
<feature type="binding site" evidence="7">
    <location>
        <position position="133"/>
    </location>
    <ligand>
        <name>substrate</name>
    </ligand>
</feature>
<protein>
    <recommendedName>
        <fullName evidence="7">Shikimate kinase</fullName>
        <shortName evidence="7">SK</shortName>
        <ecNumber evidence="7">2.7.1.71</ecNumber>
    </recommendedName>
</protein>
<dbReference type="PANTHER" id="PTHR21087">
    <property type="entry name" value="SHIKIMATE KINASE"/>
    <property type="match status" value="1"/>
</dbReference>
<dbReference type="PRINTS" id="PR01100">
    <property type="entry name" value="SHIKIMTKNASE"/>
</dbReference>
<comment type="caution">
    <text evidence="8">The sequence shown here is derived from an EMBL/GenBank/DDBJ whole genome shotgun (WGS) entry which is preliminary data.</text>
</comment>
<gene>
    <name evidence="7" type="primary">aroK</name>
    <name evidence="8" type="ORF">H6A19_03155</name>
</gene>
<comment type="similarity">
    <text evidence="7">Belongs to the shikimate kinase family.</text>
</comment>
<keyword evidence="5 7" id="KW-0067">ATP-binding</keyword>
<keyword evidence="1 7" id="KW-0028">Amino-acid biosynthesis</keyword>
<comment type="subcellular location">
    <subcellularLocation>
        <location evidence="7">Cytoplasm</location>
    </subcellularLocation>
</comment>
<dbReference type="SUPFAM" id="SSF52540">
    <property type="entry name" value="P-loop containing nucleoside triphosphate hydrolases"/>
    <property type="match status" value="1"/>
</dbReference>
<dbReference type="Pfam" id="PF01202">
    <property type="entry name" value="SKI"/>
    <property type="match status" value="1"/>
</dbReference>
<keyword evidence="4 7" id="KW-0418">Kinase</keyword>
<dbReference type="CDD" id="cd00464">
    <property type="entry name" value="SK"/>
    <property type="match status" value="1"/>
</dbReference>
<keyword evidence="3 7" id="KW-0547">Nucleotide-binding</keyword>
<keyword evidence="6 7" id="KW-0057">Aromatic amino acid biosynthesis</keyword>
<proteinExistence type="inferred from homology"/>
<dbReference type="PANTHER" id="PTHR21087:SF16">
    <property type="entry name" value="SHIKIMATE KINASE 1, CHLOROPLASTIC"/>
    <property type="match status" value="1"/>
</dbReference>
<dbReference type="InterPro" id="IPR000623">
    <property type="entry name" value="Shikimate_kinase/TSH1"/>
</dbReference>
<sequence length="163" mass="18751">MEKSITLIGLPGCGKTTVGNLLSDKLNYKFIDMDYYIEENQGKTIIELFKNGEDYFRNIETETCRELGEKEKTIISSGGGVVKKAINIEYLKKNSIVVFIDRPVENILGDIEVEKRPLLANGKEVLYKLYDERYELYKSYCDYRVENTGSLEDVVNKIAKLRE</sequence>
<dbReference type="GO" id="GO:0016301">
    <property type="term" value="F:kinase activity"/>
    <property type="evidence" value="ECO:0007669"/>
    <property type="project" value="UniProtKB-KW"/>
</dbReference>
<evidence type="ECO:0000256" key="2">
    <source>
        <dbReference type="ARBA" id="ARBA00022679"/>
    </source>
</evidence>
<dbReference type="Proteomes" id="UP000767334">
    <property type="component" value="Unassembled WGS sequence"/>
</dbReference>
<comment type="catalytic activity">
    <reaction evidence="7">
        <text>shikimate + ATP = 3-phosphoshikimate + ADP + H(+)</text>
        <dbReference type="Rhea" id="RHEA:13121"/>
        <dbReference type="ChEBI" id="CHEBI:15378"/>
        <dbReference type="ChEBI" id="CHEBI:30616"/>
        <dbReference type="ChEBI" id="CHEBI:36208"/>
        <dbReference type="ChEBI" id="CHEBI:145989"/>
        <dbReference type="ChEBI" id="CHEBI:456216"/>
        <dbReference type="EC" id="2.7.1.71"/>
    </reaction>
</comment>
<dbReference type="HAMAP" id="MF_00109">
    <property type="entry name" value="Shikimate_kinase"/>
    <property type="match status" value="1"/>
</dbReference>
<dbReference type="RefSeq" id="WP_195964327.1">
    <property type="nucleotide sequence ID" value="NZ_JACJLL010000011.1"/>
</dbReference>
<dbReference type="InterPro" id="IPR027417">
    <property type="entry name" value="P-loop_NTPase"/>
</dbReference>
<evidence type="ECO:0000313" key="8">
    <source>
        <dbReference type="EMBL" id="MBM6818349.1"/>
    </source>
</evidence>
<dbReference type="EC" id="2.7.1.71" evidence="7"/>
<feature type="binding site" evidence="7">
    <location>
        <begin position="12"/>
        <end position="17"/>
    </location>
    <ligand>
        <name>ATP</name>
        <dbReference type="ChEBI" id="CHEBI:30616"/>
    </ligand>
</feature>
<evidence type="ECO:0000256" key="7">
    <source>
        <dbReference type="HAMAP-Rule" id="MF_00109"/>
    </source>
</evidence>
<comment type="pathway">
    <text evidence="7">Metabolic intermediate biosynthesis; chorismate biosynthesis; chorismate from D-erythrose 4-phosphate and phosphoenolpyruvate: step 5/7.</text>
</comment>
<evidence type="ECO:0000256" key="6">
    <source>
        <dbReference type="ARBA" id="ARBA00023141"/>
    </source>
</evidence>
<dbReference type="Gene3D" id="3.40.50.300">
    <property type="entry name" value="P-loop containing nucleotide triphosphate hydrolases"/>
    <property type="match status" value="1"/>
</dbReference>
<dbReference type="EMBL" id="JACJLL010000011">
    <property type="protein sequence ID" value="MBM6818349.1"/>
    <property type="molecule type" value="Genomic_DNA"/>
</dbReference>
<keyword evidence="7" id="KW-0460">Magnesium</keyword>
<keyword evidence="7" id="KW-0479">Metal-binding</keyword>
<feature type="binding site" evidence="7">
    <location>
        <position position="34"/>
    </location>
    <ligand>
        <name>substrate</name>
    </ligand>
</feature>
<comment type="function">
    <text evidence="7">Catalyzes the specific phosphorylation of the 3-hydroxyl group of shikimic acid using ATP as a cosubstrate.</text>
</comment>
<evidence type="ECO:0000256" key="1">
    <source>
        <dbReference type="ARBA" id="ARBA00022605"/>
    </source>
</evidence>
<evidence type="ECO:0000256" key="3">
    <source>
        <dbReference type="ARBA" id="ARBA00022741"/>
    </source>
</evidence>
<evidence type="ECO:0000313" key="9">
    <source>
        <dbReference type="Proteomes" id="UP000767334"/>
    </source>
</evidence>
<keyword evidence="7" id="KW-0963">Cytoplasm</keyword>
<evidence type="ECO:0000256" key="5">
    <source>
        <dbReference type="ARBA" id="ARBA00022840"/>
    </source>
</evidence>
<name>A0ABS2FDK2_9CLOT</name>
<evidence type="ECO:0000256" key="4">
    <source>
        <dbReference type="ARBA" id="ARBA00022777"/>
    </source>
</evidence>
<feature type="binding site" evidence="7">
    <location>
        <position position="116"/>
    </location>
    <ligand>
        <name>ATP</name>
        <dbReference type="ChEBI" id="CHEBI:30616"/>
    </ligand>
</feature>
<comment type="subunit">
    <text evidence="7">Monomer.</text>
</comment>
<feature type="binding site" evidence="7">
    <location>
        <position position="57"/>
    </location>
    <ligand>
        <name>substrate</name>
    </ligand>
</feature>
<comment type="cofactor">
    <cofactor evidence="7">
        <name>Mg(2+)</name>
        <dbReference type="ChEBI" id="CHEBI:18420"/>
    </cofactor>
    <text evidence="7">Binds 1 Mg(2+) ion per subunit.</text>
</comment>
<organism evidence="8 9">
    <name type="scientific">Clostridium saudiense</name>
    <dbReference type="NCBI Taxonomy" id="1414720"/>
    <lineage>
        <taxon>Bacteria</taxon>
        <taxon>Bacillati</taxon>
        <taxon>Bacillota</taxon>
        <taxon>Clostridia</taxon>
        <taxon>Eubacteriales</taxon>
        <taxon>Clostridiaceae</taxon>
        <taxon>Clostridium</taxon>
    </lineage>
</organism>
<feature type="binding site" evidence="7">
    <location>
        <position position="79"/>
    </location>
    <ligand>
        <name>substrate</name>
    </ligand>
</feature>
<comment type="caution">
    <text evidence="7">Lacks conserved residue(s) required for the propagation of feature annotation.</text>
</comment>